<protein>
    <submittedName>
        <fullName evidence="1">Uncharacterized protein</fullName>
    </submittedName>
</protein>
<keyword evidence="2" id="KW-1185">Reference proteome</keyword>
<evidence type="ECO:0000313" key="1">
    <source>
        <dbReference type="EMBL" id="MCU6667815.1"/>
    </source>
</evidence>
<evidence type="ECO:0000313" key="2">
    <source>
        <dbReference type="Proteomes" id="UP001061282"/>
    </source>
</evidence>
<name>A0A9J6Q5G7_9ENTR</name>
<sequence>MFLAFFLSAASASAECWVVKDMKGVNSASHGDYNFEKDGFSGTFRISADGDKASITYSGSDAGGLSYGQILPNTIIGLSNNENGQVVETWNIGKNGIVKMTKVISGFGDFDSVKAMVGKVASEC</sequence>
<dbReference type="Proteomes" id="UP001061282">
    <property type="component" value="Unassembled WGS sequence"/>
</dbReference>
<proteinExistence type="predicted"/>
<reference evidence="1" key="1">
    <citation type="submission" date="2022-05" db="EMBL/GenBank/DDBJ databases">
        <title>Description of a novel species of Leclercia; Leclercia tamurae and the Proposal for a Novel Genus Silvania gen. nov. Containing Two Novel Species Silvania hatchlandensis sp. nov. and Silvania confinis sp. nov. Isolated from the Rhizosphere of Oak.</title>
        <authorList>
            <person name="Maddock D.W."/>
            <person name="Brady C.L."/>
            <person name="Denman S."/>
            <person name="Arnold D."/>
        </authorList>
    </citation>
    <scope>NUCLEOTIDE SEQUENCE</scope>
    <source>
        <strain evidence="1">H4N4</strain>
    </source>
</reference>
<dbReference type="EMBL" id="JAMGZJ010000066">
    <property type="protein sequence ID" value="MCU6667815.1"/>
    <property type="molecule type" value="Genomic_DNA"/>
</dbReference>
<dbReference type="RefSeq" id="WP_271266437.1">
    <property type="nucleotide sequence ID" value="NZ_JAMGZJ010000066.1"/>
</dbReference>
<gene>
    <name evidence="1" type="ORF">M8013_03435</name>
</gene>
<dbReference type="AlphaFoldDB" id="A0A9J6Q5G7"/>
<accession>A0A9J6Q5G7</accession>
<organism evidence="1 2">
    <name type="scientific">Silvania confinis</name>
    <dbReference type="NCBI Taxonomy" id="2926470"/>
    <lineage>
        <taxon>Bacteria</taxon>
        <taxon>Pseudomonadati</taxon>
        <taxon>Pseudomonadota</taxon>
        <taxon>Gammaproteobacteria</taxon>
        <taxon>Enterobacterales</taxon>
        <taxon>Enterobacteriaceae</taxon>
        <taxon>Silvania</taxon>
    </lineage>
</organism>
<comment type="caution">
    <text evidence="1">The sequence shown here is derived from an EMBL/GenBank/DDBJ whole genome shotgun (WGS) entry which is preliminary data.</text>
</comment>